<protein>
    <recommendedName>
        <fullName evidence="4">DUF4412 domain-containing protein</fullName>
    </recommendedName>
</protein>
<name>A0ABR7X6F2_9SPHI</name>
<evidence type="ECO:0000313" key="2">
    <source>
        <dbReference type="EMBL" id="MBD1386173.1"/>
    </source>
</evidence>
<keyword evidence="3" id="KW-1185">Reference proteome</keyword>
<proteinExistence type="predicted"/>
<reference evidence="2 3" key="1">
    <citation type="submission" date="2020-09" db="EMBL/GenBank/DDBJ databases">
        <title>Novel species of Mucilaginibacter isolated from a glacier on the Tibetan Plateau.</title>
        <authorList>
            <person name="Liu Q."/>
            <person name="Xin Y.-H."/>
        </authorList>
    </citation>
    <scope>NUCLEOTIDE SEQUENCE [LARGE SCALE GENOMIC DNA]</scope>
    <source>
        <strain evidence="2 3">CGMCC 1.13878</strain>
    </source>
</reference>
<accession>A0ABR7X6F2</accession>
<keyword evidence="1" id="KW-0472">Membrane</keyword>
<evidence type="ECO:0000313" key="3">
    <source>
        <dbReference type="Proteomes" id="UP000618754"/>
    </source>
</evidence>
<evidence type="ECO:0008006" key="4">
    <source>
        <dbReference type="Google" id="ProtNLM"/>
    </source>
</evidence>
<comment type="caution">
    <text evidence="2">The sequence shown here is derived from an EMBL/GenBank/DDBJ whole genome shotgun (WGS) entry which is preliminary data.</text>
</comment>
<dbReference type="Proteomes" id="UP000618754">
    <property type="component" value="Unassembled WGS sequence"/>
</dbReference>
<evidence type="ECO:0000256" key="1">
    <source>
        <dbReference type="SAM" id="Phobius"/>
    </source>
</evidence>
<dbReference type="EMBL" id="JACWMW010000002">
    <property type="protein sequence ID" value="MBD1386173.1"/>
    <property type="molecule type" value="Genomic_DNA"/>
</dbReference>
<organism evidence="2 3">
    <name type="scientific">Mucilaginibacter rigui</name>
    <dbReference type="NCBI Taxonomy" id="534635"/>
    <lineage>
        <taxon>Bacteria</taxon>
        <taxon>Pseudomonadati</taxon>
        <taxon>Bacteroidota</taxon>
        <taxon>Sphingobacteriia</taxon>
        <taxon>Sphingobacteriales</taxon>
        <taxon>Sphingobacteriaceae</taxon>
        <taxon>Mucilaginibacter</taxon>
    </lineage>
</organism>
<sequence length="241" mass="26696">MDTIEQLAKQVKILTITVGVLLIVLVVFGIKLFTGDKASAAELTVQRLNIVESDGTLRMVISNKEKQHPGAIDGKDLPKRERDAGMVFFNDKGDECGGLMYSGDKNGAGMVYSIDQYKNDQIMQLQYSQNGENKKIRSYGFKLWDRSDDFTMGQLVSHFDSLKLDNSSKAYRDEVARLKAKGYLGTERLFLGKAKNGQTGLFLSDNKGKPRLKIYIDSLNRPVIQTLDEKGAVASTLAGSN</sequence>
<dbReference type="RefSeq" id="WP_191175991.1">
    <property type="nucleotide sequence ID" value="NZ_JACWMW010000002.1"/>
</dbReference>
<keyword evidence="1" id="KW-1133">Transmembrane helix</keyword>
<keyword evidence="1" id="KW-0812">Transmembrane</keyword>
<feature type="transmembrane region" description="Helical" evidence="1">
    <location>
        <begin position="12"/>
        <end position="33"/>
    </location>
</feature>
<gene>
    <name evidence="2" type="ORF">IDJ75_12855</name>
</gene>